<dbReference type="AlphaFoldDB" id="A0A317E6W7"/>
<organism evidence="4 5">
    <name type="scientific">Zavarzinia aquatilis</name>
    <dbReference type="NCBI Taxonomy" id="2211142"/>
    <lineage>
        <taxon>Bacteria</taxon>
        <taxon>Pseudomonadati</taxon>
        <taxon>Pseudomonadota</taxon>
        <taxon>Alphaproteobacteria</taxon>
        <taxon>Rhodospirillales</taxon>
        <taxon>Zavarziniaceae</taxon>
        <taxon>Zavarzinia</taxon>
    </lineage>
</organism>
<dbReference type="Gene3D" id="2.120.10.30">
    <property type="entry name" value="TolB, C-terminal domain"/>
    <property type="match status" value="2"/>
</dbReference>
<evidence type="ECO:0000313" key="5">
    <source>
        <dbReference type="Proteomes" id="UP000245461"/>
    </source>
</evidence>
<accession>A0A317E6W7</accession>
<dbReference type="GO" id="GO:0016491">
    <property type="term" value="F:oxidoreductase activity"/>
    <property type="evidence" value="ECO:0007669"/>
    <property type="project" value="InterPro"/>
</dbReference>
<dbReference type="RefSeq" id="WP_109905322.1">
    <property type="nucleotide sequence ID" value="NZ_QGLE01000005.1"/>
</dbReference>
<dbReference type="PROSITE" id="PS51352">
    <property type="entry name" value="THIOREDOXIN_2"/>
    <property type="match status" value="1"/>
</dbReference>
<keyword evidence="5" id="KW-1185">Reference proteome</keyword>
<evidence type="ECO:0000256" key="2">
    <source>
        <dbReference type="ARBA" id="ARBA00022737"/>
    </source>
</evidence>
<dbReference type="InterPro" id="IPR001258">
    <property type="entry name" value="NHL_repeat"/>
</dbReference>
<dbReference type="Gene3D" id="3.40.30.10">
    <property type="entry name" value="Glutaredoxin"/>
    <property type="match status" value="1"/>
</dbReference>
<gene>
    <name evidence="4" type="ORF">DKG74_10110</name>
</gene>
<dbReference type="PANTHER" id="PTHR46388">
    <property type="entry name" value="NHL REPEAT-CONTAINING PROTEIN 2"/>
    <property type="match status" value="1"/>
</dbReference>
<dbReference type="Pfam" id="PF13905">
    <property type="entry name" value="Thioredoxin_8"/>
    <property type="match status" value="1"/>
</dbReference>
<dbReference type="PANTHER" id="PTHR46388:SF2">
    <property type="entry name" value="NHL REPEAT-CONTAINING PROTEIN 2"/>
    <property type="match status" value="1"/>
</dbReference>
<proteinExistence type="predicted"/>
<comment type="caution">
    <text evidence="4">The sequence shown here is derived from an EMBL/GenBank/DDBJ whole genome shotgun (WGS) entry which is preliminary data.</text>
</comment>
<dbReference type="InterPro" id="IPR013766">
    <property type="entry name" value="Thioredoxin_domain"/>
</dbReference>
<evidence type="ECO:0000256" key="1">
    <source>
        <dbReference type="ARBA" id="ARBA00003565"/>
    </source>
</evidence>
<name>A0A317E6W7_9PROT</name>
<feature type="domain" description="Thioredoxin" evidence="3">
    <location>
        <begin position="6"/>
        <end position="152"/>
    </location>
</feature>
<dbReference type="Pfam" id="PF01436">
    <property type="entry name" value="NHL"/>
    <property type="match status" value="1"/>
</dbReference>
<evidence type="ECO:0000313" key="4">
    <source>
        <dbReference type="EMBL" id="PWR22777.1"/>
    </source>
</evidence>
<dbReference type="InterPro" id="IPR036249">
    <property type="entry name" value="Thioredoxin-like_sf"/>
</dbReference>
<dbReference type="Proteomes" id="UP000245461">
    <property type="component" value="Unassembled WGS sequence"/>
</dbReference>
<dbReference type="GO" id="GO:0016209">
    <property type="term" value="F:antioxidant activity"/>
    <property type="evidence" value="ECO:0007669"/>
    <property type="project" value="InterPro"/>
</dbReference>
<dbReference type="InterPro" id="IPR011042">
    <property type="entry name" value="6-blade_b-propeller_TolB-like"/>
</dbReference>
<dbReference type="SUPFAM" id="SSF101898">
    <property type="entry name" value="NHL repeat"/>
    <property type="match status" value="1"/>
</dbReference>
<keyword evidence="2" id="KW-0677">Repeat</keyword>
<dbReference type="SUPFAM" id="SSF52833">
    <property type="entry name" value="Thioredoxin-like"/>
    <property type="match status" value="1"/>
</dbReference>
<dbReference type="OrthoDB" id="9811352at2"/>
<sequence>MAGPFRFGVTRAPALVAPGGVWLNADPPPALADLRGRAALLDFWTTSCVNCHHTLPVLDQLTARFGAHLQVIGIHSPKFPTEKNPAHVTAALARLNIRHPVLHDPELALWRQYAVKAWPTLVLIAPDGRLVHAASGEPREDEWAALISAALGGEVPAPEAPPMAPATGTARFHFPAKIRRLPLPLGRAVYALADTGHHQIVLLAADGAEVARIGSGIAGPGDGPWGGARFNAPQGVCADAGALWVADTGNHLLRRVDLGSLTVTTVAGFGRRGPILRDALPGPLAALASPADVATDGRRVFIANAGSHQILAYDLSFGMIQPIAGSGAEGLYDGAGTGAVLAQPMGLDCGTGGRLAFVDAESSAVRLLDTASGAVSTVAGQGLFDFGDRDGTAAEALLQHPEAVAFDGADALMIADTFNGTIRRLDLAAGRLSTVGSTCLDDVCLPPGAPRGLCPAVGGGFIVVESDNHRLVRLDPSAGGTAHFAG</sequence>
<dbReference type="InterPro" id="IPR012336">
    <property type="entry name" value="Thioredoxin-like_fold"/>
</dbReference>
<comment type="function">
    <text evidence="1">May be required for disulfide bond formation in some proteins.</text>
</comment>
<dbReference type="EMBL" id="QGLE01000005">
    <property type="protein sequence ID" value="PWR22777.1"/>
    <property type="molecule type" value="Genomic_DNA"/>
</dbReference>
<reference evidence="4 5" key="1">
    <citation type="submission" date="2018-05" db="EMBL/GenBank/DDBJ databases">
        <title>Zavarzinia sp. HR-AS.</title>
        <authorList>
            <person name="Lee Y."/>
            <person name="Jeon C.O."/>
        </authorList>
    </citation>
    <scope>NUCLEOTIDE SEQUENCE [LARGE SCALE GENOMIC DNA]</scope>
    <source>
        <strain evidence="4 5">HR-AS</strain>
    </source>
</reference>
<evidence type="ECO:0000259" key="3">
    <source>
        <dbReference type="PROSITE" id="PS51352"/>
    </source>
</evidence>
<protein>
    <recommendedName>
        <fullName evidence="3">Thioredoxin domain-containing protein</fullName>
    </recommendedName>
</protein>